<feature type="region of interest" description="Disordered" evidence="1">
    <location>
        <begin position="136"/>
        <end position="156"/>
    </location>
</feature>
<sequence length="156" mass="18315">MILKLKANFQKLIVENINQLEEENVEMVQSLEEKIYKERKNNLECEKLKKKLNQVNTLFEKKMKSLTDLHNTTIVYAVSLYNKIIVVNPQSPSRLFTNPLPVKWWRGPTKPKGRGHAAAKIKEEWTLSRGWRGPIKEMVRQKKESEENQKDKKGVD</sequence>
<evidence type="ECO:0000313" key="3">
    <source>
        <dbReference type="Proteomes" id="UP000580250"/>
    </source>
</evidence>
<dbReference type="EMBL" id="CAJEWN010000699">
    <property type="protein sequence ID" value="CAD2188561.1"/>
    <property type="molecule type" value="Genomic_DNA"/>
</dbReference>
<reference evidence="2 3" key="1">
    <citation type="submission" date="2020-08" db="EMBL/GenBank/DDBJ databases">
        <authorList>
            <person name="Koutsovoulos G."/>
            <person name="Danchin GJ E."/>
        </authorList>
    </citation>
    <scope>NUCLEOTIDE SEQUENCE [LARGE SCALE GENOMIC DNA]</scope>
</reference>
<dbReference type="AlphaFoldDB" id="A0A6V7WNG4"/>
<organism evidence="2 3">
    <name type="scientific">Meloidogyne enterolobii</name>
    <name type="common">Root-knot nematode worm</name>
    <name type="synonym">Meloidogyne mayaguensis</name>
    <dbReference type="NCBI Taxonomy" id="390850"/>
    <lineage>
        <taxon>Eukaryota</taxon>
        <taxon>Metazoa</taxon>
        <taxon>Ecdysozoa</taxon>
        <taxon>Nematoda</taxon>
        <taxon>Chromadorea</taxon>
        <taxon>Rhabditida</taxon>
        <taxon>Tylenchina</taxon>
        <taxon>Tylenchomorpha</taxon>
        <taxon>Tylenchoidea</taxon>
        <taxon>Meloidogynidae</taxon>
        <taxon>Meloidogyninae</taxon>
        <taxon>Meloidogyne</taxon>
    </lineage>
</organism>
<dbReference type="Proteomes" id="UP000580250">
    <property type="component" value="Unassembled WGS sequence"/>
</dbReference>
<gene>
    <name evidence="2" type="ORF">MENT_LOCUS41218</name>
</gene>
<comment type="caution">
    <text evidence="2">The sequence shown here is derived from an EMBL/GenBank/DDBJ whole genome shotgun (WGS) entry which is preliminary data.</text>
</comment>
<evidence type="ECO:0000256" key="1">
    <source>
        <dbReference type="SAM" id="MobiDB-lite"/>
    </source>
</evidence>
<protein>
    <submittedName>
        <fullName evidence="2">Uncharacterized protein</fullName>
    </submittedName>
</protein>
<proteinExistence type="predicted"/>
<accession>A0A6V7WNG4</accession>
<evidence type="ECO:0000313" key="2">
    <source>
        <dbReference type="EMBL" id="CAD2188561.1"/>
    </source>
</evidence>
<name>A0A6V7WNG4_MELEN</name>